<keyword evidence="7" id="KW-0863">Zinc-finger</keyword>
<dbReference type="GO" id="GO:0003676">
    <property type="term" value="F:nucleic acid binding"/>
    <property type="evidence" value="ECO:0007669"/>
    <property type="project" value="InterPro"/>
</dbReference>
<evidence type="ECO:0000256" key="7">
    <source>
        <dbReference type="PROSITE-ProRule" id="PRU00047"/>
    </source>
</evidence>
<evidence type="ECO:0000256" key="8">
    <source>
        <dbReference type="SAM" id="MobiDB-lite"/>
    </source>
</evidence>
<accession>A0A699GY33</accession>
<dbReference type="Pfam" id="PF00098">
    <property type="entry name" value="zf-CCHC"/>
    <property type="match status" value="1"/>
</dbReference>
<dbReference type="InterPro" id="IPR043502">
    <property type="entry name" value="DNA/RNA_pol_sf"/>
</dbReference>
<dbReference type="PANTHER" id="PTHR37984:SF5">
    <property type="entry name" value="PROTEIN NYNRIN-LIKE"/>
    <property type="match status" value="1"/>
</dbReference>
<evidence type="ECO:0000256" key="2">
    <source>
        <dbReference type="ARBA" id="ARBA00022695"/>
    </source>
</evidence>
<feature type="compositionally biased region" description="Acidic residues" evidence="8">
    <location>
        <begin position="107"/>
        <end position="134"/>
    </location>
</feature>
<evidence type="ECO:0000256" key="4">
    <source>
        <dbReference type="ARBA" id="ARBA00022759"/>
    </source>
</evidence>
<sequence>LPIDSEPGKVFWGADEELSDEGSPRVIVYGYDGLPMQPAPDYMSGSMYPEYIPLEDEHMFSAKEQPLPHVVSPTAELSWYVVGSDPEEYEDDESEDGPVDYPIDGGDNGDDDDGDSSGDEADDEDEEDEEEEEEHLALANSIVVVPASELVAPPEGTEHVISPPSTDIATTGARIIIQLQASISLPPEAEVERLLAIPTPPPSPLTSLSPPSVGERLARLASTQTLINVVTAALPSPPLPPPLHIPPHVDHKDDIPETEMPPRMRSCLFTLGSRYEIEESSTARPTGGRGINYGFVSTLDVEARRRGIGEVYAYEFQLHAHQTQLQLQGALIQTQHHVHEIRFQMQQTEMTDLRETDHRRQAQMVKILRVMGDMRREIGDIQIMEPVTRQGPNAPPNNTNPNNMTPESVQAMIDQSLLRNSTNRDESHSLHRDNRRNIRSLALDAYAITWEVLKKKMTDKYCPQGKIKKLEIKLWNQKIDNYISGLPDNIFGSVKSSKPKTLDETIKLANDFMDQKLRTNVERQTNNKRRLMIYPETTMAINNNPPRGRMSPRSFGNTNVANTQRDNRAIPKGNGCFKCGAPGHFKRDFLKLKNKDGRNVNAQGWVYALGNAEKKENASRDPNTNVVTSMFLLNNRYASNLFDTGANRSFISTVFSSLIDIVPTPLGNSYDVKLANGKIVKIDTIIQDFTLNFLNHPFNIDLMSVELGSFHIIISMDWLRRYHAVIVCDEKLVQIPFGNETLIFCSDESIDGKESQLTIISCLKAQEYMATGCQIFLAYISAKKEGDKLEGKQLKDVPIIRDFPEVFLEDLPGLPSARPVEFQIDLIPGAAPIARAPYRLAPFKMKEFSKQLQEFSDKGFIRPRSKNFVVYCDASNKGLGAVLMQRGKVTVYASRQLKIHEKNYTSQDLELGSVVFVLKMWRNYLYGTKCTVFTDHKSLQHILDQKEHNMRQRRWLELLSDYDCDIRYHPRKANKALGTELSMSTAYHPETDGQSERTIQTLEDILRTCVAPYEALYGQKCRSLVCWAKVREAQLTGPEMIQETMEKIVLIKQRIQAAQDRQKSYCKLNPRYVRPFKVLSKVRKVSYRMELTQELRRVHHTFHVSNLKKYYADEPLAMPLEGIHVDDKLKLVKEPVKIMEWEIKRLKQSRIPLVKVC</sequence>
<dbReference type="EMBL" id="BKCJ010073936">
    <property type="protein sequence ID" value="GEW78687.1"/>
    <property type="molecule type" value="Genomic_DNA"/>
</dbReference>
<name>A0A699GY33_TANCI</name>
<evidence type="ECO:0000256" key="3">
    <source>
        <dbReference type="ARBA" id="ARBA00022722"/>
    </source>
</evidence>
<dbReference type="InterPro" id="IPR036397">
    <property type="entry name" value="RNaseH_sf"/>
</dbReference>
<evidence type="ECO:0000256" key="1">
    <source>
        <dbReference type="ARBA" id="ARBA00022679"/>
    </source>
</evidence>
<organism evidence="10">
    <name type="scientific">Tanacetum cinerariifolium</name>
    <name type="common">Dalmatian daisy</name>
    <name type="synonym">Chrysanthemum cinerariifolium</name>
    <dbReference type="NCBI Taxonomy" id="118510"/>
    <lineage>
        <taxon>Eukaryota</taxon>
        <taxon>Viridiplantae</taxon>
        <taxon>Streptophyta</taxon>
        <taxon>Embryophyta</taxon>
        <taxon>Tracheophyta</taxon>
        <taxon>Spermatophyta</taxon>
        <taxon>Magnoliopsida</taxon>
        <taxon>eudicotyledons</taxon>
        <taxon>Gunneridae</taxon>
        <taxon>Pentapetalae</taxon>
        <taxon>asterids</taxon>
        <taxon>campanulids</taxon>
        <taxon>Asterales</taxon>
        <taxon>Asteraceae</taxon>
        <taxon>Asteroideae</taxon>
        <taxon>Anthemideae</taxon>
        <taxon>Anthemidinae</taxon>
        <taxon>Tanacetum</taxon>
    </lineage>
</organism>
<dbReference type="PANTHER" id="PTHR37984">
    <property type="entry name" value="PROTEIN CBG26694"/>
    <property type="match status" value="1"/>
</dbReference>
<keyword evidence="7" id="KW-0862">Zinc</keyword>
<dbReference type="SUPFAM" id="SSF56672">
    <property type="entry name" value="DNA/RNA polymerases"/>
    <property type="match status" value="2"/>
</dbReference>
<dbReference type="GO" id="GO:0004519">
    <property type="term" value="F:endonuclease activity"/>
    <property type="evidence" value="ECO:0007669"/>
    <property type="project" value="UniProtKB-KW"/>
</dbReference>
<dbReference type="SUPFAM" id="SSF50630">
    <property type="entry name" value="Acid proteases"/>
    <property type="match status" value="1"/>
</dbReference>
<dbReference type="Gene3D" id="2.40.70.10">
    <property type="entry name" value="Acid Proteases"/>
    <property type="match status" value="1"/>
</dbReference>
<dbReference type="InterPro" id="IPR012337">
    <property type="entry name" value="RNaseH-like_sf"/>
</dbReference>
<dbReference type="InterPro" id="IPR050951">
    <property type="entry name" value="Retrovirus_Pol_polyprotein"/>
</dbReference>
<evidence type="ECO:0000313" key="10">
    <source>
        <dbReference type="EMBL" id="GEW78687.1"/>
    </source>
</evidence>
<feature type="non-terminal residue" evidence="10">
    <location>
        <position position="1"/>
    </location>
</feature>
<keyword evidence="2" id="KW-0548">Nucleotidyltransferase</keyword>
<evidence type="ECO:0000256" key="6">
    <source>
        <dbReference type="ARBA" id="ARBA00022918"/>
    </source>
</evidence>
<dbReference type="Pfam" id="PF17917">
    <property type="entry name" value="RT_RNaseH"/>
    <property type="match status" value="1"/>
</dbReference>
<dbReference type="InterPro" id="IPR001878">
    <property type="entry name" value="Znf_CCHC"/>
</dbReference>
<dbReference type="GO" id="GO:0003964">
    <property type="term" value="F:RNA-directed DNA polymerase activity"/>
    <property type="evidence" value="ECO:0007669"/>
    <property type="project" value="UniProtKB-KW"/>
</dbReference>
<dbReference type="PROSITE" id="PS50158">
    <property type="entry name" value="ZF_CCHC"/>
    <property type="match status" value="1"/>
</dbReference>
<dbReference type="GO" id="GO:0016787">
    <property type="term" value="F:hydrolase activity"/>
    <property type="evidence" value="ECO:0007669"/>
    <property type="project" value="UniProtKB-KW"/>
</dbReference>
<dbReference type="Pfam" id="PF08284">
    <property type="entry name" value="RVP_2"/>
    <property type="match status" value="1"/>
</dbReference>
<dbReference type="InterPro" id="IPR041373">
    <property type="entry name" value="RT_RNaseH"/>
</dbReference>
<evidence type="ECO:0000259" key="9">
    <source>
        <dbReference type="PROSITE" id="PS50158"/>
    </source>
</evidence>
<dbReference type="AlphaFoldDB" id="A0A699GY33"/>
<keyword evidence="3" id="KW-0540">Nuclease</keyword>
<dbReference type="SUPFAM" id="SSF53098">
    <property type="entry name" value="Ribonuclease H-like"/>
    <property type="match status" value="1"/>
</dbReference>
<dbReference type="Gene3D" id="3.10.10.10">
    <property type="entry name" value="HIV Type 1 Reverse Transcriptase, subunit A, domain 1"/>
    <property type="match status" value="1"/>
</dbReference>
<dbReference type="CDD" id="cd09274">
    <property type="entry name" value="RNase_HI_RT_Ty3"/>
    <property type="match status" value="1"/>
</dbReference>
<dbReference type="CDD" id="cd00303">
    <property type="entry name" value="retropepsin_like"/>
    <property type="match status" value="1"/>
</dbReference>
<reference evidence="10" key="1">
    <citation type="journal article" date="2019" name="Sci. Rep.">
        <title>Draft genome of Tanacetum cinerariifolium, the natural source of mosquito coil.</title>
        <authorList>
            <person name="Yamashiro T."/>
            <person name="Shiraishi A."/>
            <person name="Satake H."/>
            <person name="Nakayama K."/>
        </authorList>
    </citation>
    <scope>NUCLEOTIDE SEQUENCE</scope>
</reference>
<proteinExistence type="predicted"/>
<keyword evidence="1" id="KW-0808">Transferase</keyword>
<keyword evidence="5" id="KW-0378">Hydrolase</keyword>
<feature type="region of interest" description="Disordered" evidence="8">
    <location>
        <begin position="86"/>
        <end position="142"/>
    </location>
</feature>
<protein>
    <submittedName>
        <fullName evidence="10">Reverse transcriptase domain-containing protein</fullName>
    </submittedName>
</protein>
<keyword evidence="7" id="KW-0479">Metal-binding</keyword>
<dbReference type="InterPro" id="IPR021109">
    <property type="entry name" value="Peptidase_aspartic_dom_sf"/>
</dbReference>
<keyword evidence="4" id="KW-0255">Endonuclease</keyword>
<dbReference type="Pfam" id="PF24626">
    <property type="entry name" value="SH3_Tf2-1"/>
    <property type="match status" value="1"/>
</dbReference>
<feature type="domain" description="CCHC-type" evidence="9">
    <location>
        <begin position="576"/>
        <end position="588"/>
    </location>
</feature>
<comment type="caution">
    <text evidence="10">The sequence shown here is derived from an EMBL/GenBank/DDBJ whole genome shotgun (WGS) entry which is preliminary data.</text>
</comment>
<keyword evidence="6 10" id="KW-0695">RNA-directed DNA polymerase</keyword>
<evidence type="ECO:0000256" key="5">
    <source>
        <dbReference type="ARBA" id="ARBA00022801"/>
    </source>
</evidence>
<dbReference type="GO" id="GO:0008270">
    <property type="term" value="F:zinc ion binding"/>
    <property type="evidence" value="ECO:0007669"/>
    <property type="project" value="UniProtKB-KW"/>
</dbReference>
<dbReference type="Gene3D" id="3.30.420.10">
    <property type="entry name" value="Ribonuclease H-like superfamily/Ribonuclease H"/>
    <property type="match status" value="1"/>
</dbReference>
<feature type="compositionally biased region" description="Acidic residues" evidence="8">
    <location>
        <begin position="86"/>
        <end position="98"/>
    </location>
</feature>
<gene>
    <name evidence="10" type="ORF">Tci_250663</name>
</gene>
<dbReference type="InterPro" id="IPR056924">
    <property type="entry name" value="SH3_Tf2-1"/>
</dbReference>